<dbReference type="SUPFAM" id="SSF51735">
    <property type="entry name" value="NAD(P)-binding Rossmann-fold domains"/>
    <property type="match status" value="1"/>
</dbReference>
<dbReference type="EMBL" id="UOGA01000107">
    <property type="protein sequence ID" value="VAX17862.1"/>
    <property type="molecule type" value="Genomic_DNA"/>
</dbReference>
<dbReference type="GO" id="GO:0006633">
    <property type="term" value="P:fatty acid biosynthetic process"/>
    <property type="evidence" value="ECO:0007669"/>
    <property type="project" value="TreeGrafter"/>
</dbReference>
<dbReference type="PRINTS" id="PR00080">
    <property type="entry name" value="SDRFAMILY"/>
</dbReference>
<keyword evidence="2 3" id="KW-0560">Oxidoreductase</keyword>
<dbReference type="InterPro" id="IPR002347">
    <property type="entry name" value="SDR_fam"/>
</dbReference>
<dbReference type="GO" id="GO:0004316">
    <property type="term" value="F:3-oxoacyl-[acyl-carrier-protein] reductase (NADPH) activity"/>
    <property type="evidence" value="ECO:0007669"/>
    <property type="project" value="UniProtKB-EC"/>
</dbReference>
<dbReference type="PANTHER" id="PTHR42760:SF133">
    <property type="entry name" value="3-OXOACYL-[ACYL-CARRIER-PROTEIN] REDUCTASE"/>
    <property type="match status" value="1"/>
</dbReference>
<dbReference type="InterPro" id="IPR020904">
    <property type="entry name" value="Sc_DH/Rdtase_CS"/>
</dbReference>
<gene>
    <name evidence="3" type="ORF">MNBD_NITROSPINAE04-2728</name>
</gene>
<name>A0A3B1BPD0_9ZZZZ</name>
<dbReference type="Pfam" id="PF13561">
    <property type="entry name" value="adh_short_C2"/>
    <property type="match status" value="1"/>
</dbReference>
<proteinExistence type="inferred from homology"/>
<evidence type="ECO:0000256" key="1">
    <source>
        <dbReference type="ARBA" id="ARBA00006484"/>
    </source>
</evidence>
<protein>
    <submittedName>
        <fullName evidence="3">3-oxoacyl-[acyl-carrier protein] reductase</fullName>
        <ecNumber evidence="3">1.1.1.100</ecNumber>
    </submittedName>
</protein>
<accession>A0A3B1BPD0</accession>
<reference evidence="3" key="1">
    <citation type="submission" date="2018-06" db="EMBL/GenBank/DDBJ databases">
        <authorList>
            <person name="Zhirakovskaya E."/>
        </authorList>
    </citation>
    <scope>NUCLEOTIDE SEQUENCE</scope>
</reference>
<dbReference type="AlphaFoldDB" id="A0A3B1BPD0"/>
<dbReference type="PROSITE" id="PS00061">
    <property type="entry name" value="ADH_SHORT"/>
    <property type="match status" value="1"/>
</dbReference>
<dbReference type="PRINTS" id="PR00081">
    <property type="entry name" value="GDHRDH"/>
</dbReference>
<organism evidence="3">
    <name type="scientific">hydrothermal vent metagenome</name>
    <dbReference type="NCBI Taxonomy" id="652676"/>
    <lineage>
        <taxon>unclassified sequences</taxon>
        <taxon>metagenomes</taxon>
        <taxon>ecological metagenomes</taxon>
    </lineage>
</organism>
<evidence type="ECO:0000313" key="3">
    <source>
        <dbReference type="EMBL" id="VAX17862.1"/>
    </source>
</evidence>
<dbReference type="CDD" id="cd05233">
    <property type="entry name" value="SDR_c"/>
    <property type="match status" value="1"/>
</dbReference>
<dbReference type="GO" id="GO:0048038">
    <property type="term" value="F:quinone binding"/>
    <property type="evidence" value="ECO:0007669"/>
    <property type="project" value="TreeGrafter"/>
</dbReference>
<comment type="similarity">
    <text evidence="1">Belongs to the short-chain dehydrogenases/reductases (SDR) family.</text>
</comment>
<sequence length="248" mass="25955">MKLKGKVAVVTGGNSGIGLAIAEELKKEGAKIAIMGRNKKTLDEAGGKLGNGTVIHQGDVTKFDDLDALYASVDDKLGKIDVLVVNAGGLTAAPFDQVDEAIFDSMSDLNFKGAFFTIQKALPFLNDGASIILISSIAQSLGFAGMSVYGATKAAVRSLSRTLSAELAGRKIRVNTISPGPVETPIYGRIGVPESQIDGMKDQFRDKPLMKRFGEASEIGTVAVFLASSDSSFIVGEEIVVDGGIVNI</sequence>
<dbReference type="FunFam" id="3.40.50.720:FF:000084">
    <property type="entry name" value="Short-chain dehydrogenase reductase"/>
    <property type="match status" value="1"/>
</dbReference>
<dbReference type="Gene3D" id="3.40.50.720">
    <property type="entry name" value="NAD(P)-binding Rossmann-like Domain"/>
    <property type="match status" value="1"/>
</dbReference>
<dbReference type="InterPro" id="IPR036291">
    <property type="entry name" value="NAD(P)-bd_dom_sf"/>
</dbReference>
<dbReference type="EC" id="1.1.1.100" evidence="3"/>
<evidence type="ECO:0000256" key="2">
    <source>
        <dbReference type="ARBA" id="ARBA00023002"/>
    </source>
</evidence>
<dbReference type="PANTHER" id="PTHR42760">
    <property type="entry name" value="SHORT-CHAIN DEHYDROGENASES/REDUCTASES FAMILY MEMBER"/>
    <property type="match status" value="1"/>
</dbReference>